<evidence type="ECO:0000256" key="1">
    <source>
        <dbReference type="ARBA" id="ARBA00023125"/>
    </source>
</evidence>
<dbReference type="EMBL" id="BSSA01000046">
    <property type="protein sequence ID" value="GLW75136.1"/>
    <property type="molecule type" value="Genomic_DNA"/>
</dbReference>
<evidence type="ECO:0000313" key="3">
    <source>
        <dbReference type="EMBL" id="GLW75136.1"/>
    </source>
</evidence>
<gene>
    <name evidence="3" type="ORF">Kpho02_74330</name>
</gene>
<dbReference type="SUPFAM" id="SSF56349">
    <property type="entry name" value="DNA breaking-rejoining enzymes"/>
    <property type="match status" value="1"/>
</dbReference>
<reference evidence="3" key="1">
    <citation type="submission" date="2023-02" db="EMBL/GenBank/DDBJ databases">
        <title>Kitasatospora phosalacinea NBRC 14627.</title>
        <authorList>
            <person name="Ichikawa N."/>
            <person name="Sato H."/>
            <person name="Tonouchi N."/>
        </authorList>
    </citation>
    <scope>NUCLEOTIDE SEQUENCE</scope>
    <source>
        <strain evidence="3">NBRC 14627</strain>
    </source>
</reference>
<comment type="caution">
    <text evidence="3">The sequence shown here is derived from an EMBL/GenBank/DDBJ whole genome shotgun (WGS) entry which is preliminary data.</text>
</comment>
<dbReference type="Proteomes" id="UP001165041">
    <property type="component" value="Unassembled WGS sequence"/>
</dbReference>
<dbReference type="InterPro" id="IPR010998">
    <property type="entry name" value="Integrase_recombinase_N"/>
</dbReference>
<organism evidence="3 4">
    <name type="scientific">Kitasatospora phosalacinea</name>
    <dbReference type="NCBI Taxonomy" id="2065"/>
    <lineage>
        <taxon>Bacteria</taxon>
        <taxon>Bacillati</taxon>
        <taxon>Actinomycetota</taxon>
        <taxon>Actinomycetes</taxon>
        <taxon>Kitasatosporales</taxon>
        <taxon>Streptomycetaceae</taxon>
        <taxon>Kitasatospora</taxon>
    </lineage>
</organism>
<dbReference type="AlphaFoldDB" id="A0A9W6V4W7"/>
<evidence type="ECO:0000256" key="2">
    <source>
        <dbReference type="SAM" id="MobiDB-lite"/>
    </source>
</evidence>
<protein>
    <recommendedName>
        <fullName evidence="5">Integrase SAM-like N-terminal domain-containing protein</fullName>
    </recommendedName>
</protein>
<dbReference type="RefSeq" id="WP_285740685.1">
    <property type="nucleotide sequence ID" value="NZ_BSSA01000046.1"/>
</dbReference>
<dbReference type="GO" id="GO:0003677">
    <property type="term" value="F:DNA binding"/>
    <property type="evidence" value="ECO:0007669"/>
    <property type="project" value="UniProtKB-KW"/>
</dbReference>
<keyword evidence="1" id="KW-0238">DNA-binding</keyword>
<proteinExistence type="predicted"/>
<evidence type="ECO:0000313" key="4">
    <source>
        <dbReference type="Proteomes" id="UP001165041"/>
    </source>
</evidence>
<name>A0A9W6V4W7_9ACTN</name>
<dbReference type="Gene3D" id="1.10.150.130">
    <property type="match status" value="1"/>
</dbReference>
<feature type="region of interest" description="Disordered" evidence="2">
    <location>
        <begin position="84"/>
        <end position="131"/>
    </location>
</feature>
<dbReference type="InterPro" id="IPR011010">
    <property type="entry name" value="DNA_brk_join_enz"/>
</dbReference>
<sequence>MQFSAYAAEWLKGQRHQGPPSLRMLESTLKHHLLPTFGSRRAGTSDHKVVEAFVGTMERDGACLAAQTRAFVRLKMILLDAHRLGPSENNPVDGVQPPQYDPKHAVIPPRPAPGDPHRRRRRAFSGRPPNG</sequence>
<evidence type="ECO:0008006" key="5">
    <source>
        <dbReference type="Google" id="ProtNLM"/>
    </source>
</evidence>
<accession>A0A9W6V4W7</accession>